<dbReference type="EMBL" id="CADCTR010000939">
    <property type="protein sequence ID" value="CAA9273246.1"/>
    <property type="molecule type" value="Genomic_DNA"/>
</dbReference>
<proteinExistence type="predicted"/>
<dbReference type="AlphaFoldDB" id="A0A6J4JDA6"/>
<reference evidence="1" key="1">
    <citation type="submission" date="2020-02" db="EMBL/GenBank/DDBJ databases">
        <authorList>
            <person name="Meier V. D."/>
        </authorList>
    </citation>
    <scope>NUCLEOTIDE SEQUENCE</scope>
    <source>
        <strain evidence="1">AVDCRST_MAG93</strain>
    </source>
</reference>
<name>A0A6J4JDA6_9CHLR</name>
<organism evidence="1">
    <name type="scientific">uncultured Chloroflexia bacterium</name>
    <dbReference type="NCBI Taxonomy" id="1672391"/>
    <lineage>
        <taxon>Bacteria</taxon>
        <taxon>Bacillati</taxon>
        <taxon>Chloroflexota</taxon>
        <taxon>Chloroflexia</taxon>
        <taxon>environmental samples</taxon>
    </lineage>
</organism>
<protein>
    <submittedName>
        <fullName evidence="1">Uncharacterized protein</fullName>
    </submittedName>
</protein>
<evidence type="ECO:0000313" key="1">
    <source>
        <dbReference type="EMBL" id="CAA9273246.1"/>
    </source>
</evidence>
<sequence length="60" mass="6983">MVGMCKSLQRQGLAAGEGLEWLFQWHPPKVNNFIVCHPYQRFFDETNVAEMKPVIWGAFE</sequence>
<gene>
    <name evidence="1" type="ORF">AVDCRST_MAG93-2743</name>
</gene>
<accession>A0A6J4JDA6</accession>